<dbReference type="AlphaFoldDB" id="A0A8X6X3T2"/>
<proteinExistence type="predicted"/>
<organism evidence="2 3">
    <name type="scientific">Trichonephila inaurata madagascariensis</name>
    <dbReference type="NCBI Taxonomy" id="2747483"/>
    <lineage>
        <taxon>Eukaryota</taxon>
        <taxon>Metazoa</taxon>
        <taxon>Ecdysozoa</taxon>
        <taxon>Arthropoda</taxon>
        <taxon>Chelicerata</taxon>
        <taxon>Arachnida</taxon>
        <taxon>Araneae</taxon>
        <taxon>Araneomorphae</taxon>
        <taxon>Entelegynae</taxon>
        <taxon>Araneoidea</taxon>
        <taxon>Nephilidae</taxon>
        <taxon>Trichonephila</taxon>
        <taxon>Trichonephila inaurata</taxon>
    </lineage>
</organism>
<accession>A0A8X6X3T2</accession>
<evidence type="ECO:0000313" key="3">
    <source>
        <dbReference type="Proteomes" id="UP000886998"/>
    </source>
</evidence>
<dbReference type="Proteomes" id="UP000886998">
    <property type="component" value="Unassembled WGS sequence"/>
</dbReference>
<feature type="region of interest" description="Disordered" evidence="1">
    <location>
        <begin position="1"/>
        <end position="22"/>
    </location>
</feature>
<comment type="caution">
    <text evidence="2">The sequence shown here is derived from an EMBL/GenBank/DDBJ whole genome shotgun (WGS) entry which is preliminary data.</text>
</comment>
<protein>
    <submittedName>
        <fullName evidence="2">Uncharacterized protein</fullName>
    </submittedName>
</protein>
<reference evidence="2" key="1">
    <citation type="submission" date="2020-08" db="EMBL/GenBank/DDBJ databases">
        <title>Multicomponent nature underlies the extraordinary mechanical properties of spider dragline silk.</title>
        <authorList>
            <person name="Kono N."/>
            <person name="Nakamura H."/>
            <person name="Mori M."/>
            <person name="Yoshida Y."/>
            <person name="Ohtoshi R."/>
            <person name="Malay A.D."/>
            <person name="Moran D.A.P."/>
            <person name="Tomita M."/>
            <person name="Numata K."/>
            <person name="Arakawa K."/>
        </authorList>
    </citation>
    <scope>NUCLEOTIDE SEQUENCE</scope>
</reference>
<keyword evidence="3" id="KW-1185">Reference proteome</keyword>
<name>A0A8X6X3T2_9ARAC</name>
<evidence type="ECO:0000256" key="1">
    <source>
        <dbReference type="SAM" id="MobiDB-lite"/>
    </source>
</evidence>
<dbReference type="EMBL" id="BMAV01005388">
    <property type="protein sequence ID" value="GFY46423.1"/>
    <property type="molecule type" value="Genomic_DNA"/>
</dbReference>
<gene>
    <name evidence="2" type="ORF">TNIN_473341</name>
</gene>
<sequence length="85" mass="9899">MCRRTSAARTGEIGGRRSKIRDQDRIKTRADCFAKRKTREESLFMCWPSRDGENERSLLEDLVMRRNCIGPTPSRETTTRRLHSG</sequence>
<evidence type="ECO:0000313" key="2">
    <source>
        <dbReference type="EMBL" id="GFY46423.1"/>
    </source>
</evidence>